<name>A0A8S3THT1_MYTED</name>
<protein>
    <recommendedName>
        <fullName evidence="5 6">Tyrosinase copper-binding domain-containing protein</fullName>
    </recommendedName>
</protein>
<organism evidence="7 8">
    <name type="scientific">Mytilus edulis</name>
    <name type="common">Blue mussel</name>
    <dbReference type="NCBI Taxonomy" id="6550"/>
    <lineage>
        <taxon>Eukaryota</taxon>
        <taxon>Metazoa</taxon>
        <taxon>Spiralia</taxon>
        <taxon>Lophotrochozoa</taxon>
        <taxon>Mollusca</taxon>
        <taxon>Bivalvia</taxon>
        <taxon>Autobranchia</taxon>
        <taxon>Pteriomorphia</taxon>
        <taxon>Mytilida</taxon>
        <taxon>Mytiloidea</taxon>
        <taxon>Mytilidae</taxon>
        <taxon>Mytilinae</taxon>
        <taxon>Mytilus</taxon>
    </lineage>
</organism>
<dbReference type="AlphaFoldDB" id="A0A8S3THT1"/>
<dbReference type="GO" id="GO:0046872">
    <property type="term" value="F:metal ion binding"/>
    <property type="evidence" value="ECO:0007669"/>
    <property type="project" value="UniProtKB-KW"/>
</dbReference>
<accession>A0A8S3THT1</accession>
<keyword evidence="1" id="KW-0479">Metal-binding</keyword>
<dbReference type="InterPro" id="IPR050316">
    <property type="entry name" value="Tyrosinase/Hemocyanin"/>
</dbReference>
<dbReference type="PRINTS" id="PR00092">
    <property type="entry name" value="TYROSINASE"/>
</dbReference>
<dbReference type="Gene3D" id="1.10.1280.10">
    <property type="entry name" value="Di-copper center containing domain from catechol oxidase"/>
    <property type="match status" value="1"/>
</dbReference>
<evidence type="ECO:0000256" key="4">
    <source>
        <dbReference type="SAM" id="SignalP"/>
    </source>
</evidence>
<keyword evidence="4" id="KW-0732">Signal</keyword>
<dbReference type="Pfam" id="PF00264">
    <property type="entry name" value="Tyrosinase"/>
    <property type="match status" value="1"/>
</dbReference>
<feature type="domain" description="Tyrosinase copper-binding" evidence="6">
    <location>
        <begin position="296"/>
        <end position="307"/>
    </location>
</feature>
<feature type="region of interest" description="Disordered" evidence="3">
    <location>
        <begin position="497"/>
        <end position="519"/>
    </location>
</feature>
<dbReference type="InterPro" id="IPR008922">
    <property type="entry name" value="Di-copper_centre_dom_sf"/>
</dbReference>
<feature type="compositionally biased region" description="Low complexity" evidence="3">
    <location>
        <begin position="497"/>
        <end position="509"/>
    </location>
</feature>
<dbReference type="GO" id="GO:0016491">
    <property type="term" value="F:oxidoreductase activity"/>
    <property type="evidence" value="ECO:0007669"/>
    <property type="project" value="InterPro"/>
</dbReference>
<dbReference type="EMBL" id="CAJPWZ010002199">
    <property type="protein sequence ID" value="CAG2233096.1"/>
    <property type="molecule type" value="Genomic_DNA"/>
</dbReference>
<evidence type="ECO:0000259" key="5">
    <source>
        <dbReference type="PROSITE" id="PS00497"/>
    </source>
</evidence>
<dbReference type="PANTHER" id="PTHR11474">
    <property type="entry name" value="TYROSINASE FAMILY MEMBER"/>
    <property type="match status" value="1"/>
</dbReference>
<feature type="chain" id="PRO_5035843981" description="Tyrosinase copper-binding domain-containing protein" evidence="4">
    <location>
        <begin position="29"/>
        <end position="776"/>
    </location>
</feature>
<feature type="signal peptide" evidence="4">
    <location>
        <begin position="1"/>
        <end position="28"/>
    </location>
</feature>
<evidence type="ECO:0000256" key="2">
    <source>
        <dbReference type="ARBA" id="ARBA00023008"/>
    </source>
</evidence>
<evidence type="ECO:0000256" key="1">
    <source>
        <dbReference type="ARBA" id="ARBA00022723"/>
    </source>
</evidence>
<dbReference type="PROSITE" id="PS00498">
    <property type="entry name" value="TYROSINASE_2"/>
    <property type="match status" value="1"/>
</dbReference>
<feature type="domain" description="Tyrosinase copper-binding" evidence="5">
    <location>
        <begin position="163"/>
        <end position="180"/>
    </location>
</feature>
<evidence type="ECO:0000313" key="7">
    <source>
        <dbReference type="EMBL" id="CAG2233096.1"/>
    </source>
</evidence>
<feature type="region of interest" description="Disordered" evidence="3">
    <location>
        <begin position="100"/>
        <end position="120"/>
    </location>
</feature>
<dbReference type="PROSITE" id="PS00497">
    <property type="entry name" value="TYROSINASE_1"/>
    <property type="match status" value="1"/>
</dbReference>
<dbReference type="OrthoDB" id="6054574at2759"/>
<keyword evidence="2" id="KW-0186">Copper</keyword>
<gene>
    <name evidence="7" type="ORF">MEDL_45743</name>
</gene>
<dbReference type="PANTHER" id="PTHR11474:SF126">
    <property type="entry name" value="TYROSINASE-LIKE PROTEIN TYR-1-RELATED"/>
    <property type="match status" value="1"/>
</dbReference>
<evidence type="ECO:0000256" key="3">
    <source>
        <dbReference type="SAM" id="MobiDB-lite"/>
    </source>
</evidence>
<evidence type="ECO:0000259" key="6">
    <source>
        <dbReference type="PROSITE" id="PS00498"/>
    </source>
</evidence>
<comment type="caution">
    <text evidence="7">The sequence shown here is derived from an EMBL/GenBank/DDBJ whole genome shotgun (WGS) entry which is preliminary data.</text>
</comment>
<dbReference type="SUPFAM" id="SSF48056">
    <property type="entry name" value="Di-copper centre-containing domain"/>
    <property type="match status" value="1"/>
</dbReference>
<sequence>MGNDRLQSMYWEGIIILIFLSFLTTIECDVKPQPLPKQLKLCLKDRFASDPSAREEDVSTSCMLEFMWLNKDHCEVASPGTVEWLSSLVRKIASNSVKKGSIRHKRQASGGTPRRRKEYRMLSDNERREYHDAINQLKNDRSRTPNKYDALVRYHQVASRGAHGGPAFLAWHRYFLVLYELALQEKNPNVMLPYWDSTLDSAMSDPTDSVLWTREFAGNGRGNVVTGPFAGWRYNNNPLTRSVGNVGRLMDRRSTNRLIRTRRSYRYFVIQLEQPHNRVHVWVGGNMVSVERSPSDPMFYMHHAFIDCVWELYRNLQKRRRRQGKSFQDPEEYPLARGFERPHHNRETEMQLPLLRNQSLTNEDGYLNFWTDEYYTYAPLPWCGNIKPDCGSKWLRCDLISKTCVSRGSIAIEPQITPARFLRVAEIVAPEPAQSAPRINLQRSVRFSHDASVSSKLSKPVGTTNLTTSSEDVTKWAKSVSKESFYRILERVSLSDSSDSSRSGILNNSPSKLRPSQKRHPIKEASFEIIETKPVSVANMTMDDFYIREEQKPCAGLPTQNTFLCGCRANTESWVFIPVQVIHLRQGDIIYDSHPVNAQGNLVEDEDIFSYGKKLPFIAGLHNKYNSTENPCYQDKSGLTKVKVAAFGVNYNGMYEDHVFLDNRPSVSKAVTYIAVKRPGYTASNTFIIASDECGKVCQPMIIAKQHKHRYPTYRKFSGAAMVTLNTPEYHSDTYRGAEALVWNNKKIPYQNDNQIPIVFYCTHANGKTMVLIKGD</sequence>
<evidence type="ECO:0000313" key="8">
    <source>
        <dbReference type="Proteomes" id="UP000683360"/>
    </source>
</evidence>
<reference evidence="7" key="1">
    <citation type="submission" date="2021-03" db="EMBL/GenBank/DDBJ databases">
        <authorList>
            <person name="Bekaert M."/>
        </authorList>
    </citation>
    <scope>NUCLEOTIDE SEQUENCE</scope>
</reference>
<dbReference type="Proteomes" id="UP000683360">
    <property type="component" value="Unassembled WGS sequence"/>
</dbReference>
<keyword evidence="8" id="KW-1185">Reference proteome</keyword>
<dbReference type="InterPro" id="IPR002227">
    <property type="entry name" value="Tyrosinase_Cu-bd"/>
</dbReference>
<proteinExistence type="predicted"/>
<feature type="compositionally biased region" description="Basic residues" evidence="3">
    <location>
        <begin position="100"/>
        <end position="118"/>
    </location>
</feature>